<proteinExistence type="predicted"/>
<accession>A0A0S6UC87</accession>
<name>A0A0S6UC87_NEOTH</name>
<reference evidence="1" key="1">
    <citation type="journal article" date="2014" name="Gene">
        <title>Genome-guided analysis of transformation efficiency and carbon dioxide assimilation by Moorella thermoacetica Y72.</title>
        <authorList>
            <person name="Tsukahara K."/>
            <person name="Kita A."/>
            <person name="Nakashimada Y."/>
            <person name="Hoshino T."/>
            <person name="Murakami K."/>
        </authorList>
    </citation>
    <scope>NUCLEOTIDE SEQUENCE [LARGE SCALE GENOMIC DNA]</scope>
    <source>
        <strain evidence="1">Y72</strain>
    </source>
</reference>
<dbReference type="AlphaFoldDB" id="A0A0S6UC87"/>
<dbReference type="EMBL" id="DF238840">
    <property type="protein sequence ID" value="GAF26689.1"/>
    <property type="molecule type" value="Genomic_DNA"/>
</dbReference>
<gene>
    <name evidence="1" type="ORF">MTY_2029</name>
</gene>
<organism evidence="1">
    <name type="scientific">Moorella thermoacetica Y72</name>
    <dbReference type="NCBI Taxonomy" id="1325331"/>
    <lineage>
        <taxon>Bacteria</taxon>
        <taxon>Bacillati</taxon>
        <taxon>Bacillota</taxon>
        <taxon>Clostridia</taxon>
        <taxon>Neomoorellales</taxon>
        <taxon>Neomoorellaceae</taxon>
        <taxon>Neomoorella</taxon>
    </lineage>
</organism>
<sequence length="64" mass="7487">METFPGGAVMTDKEISDRQKTFRHELIREESPEELWNLEAKGEVLRENPYKTPPNNLTTKRAKE</sequence>
<protein>
    <submittedName>
        <fullName evidence="1">Uncharacterized protein</fullName>
    </submittedName>
</protein>
<dbReference type="Proteomes" id="UP000063718">
    <property type="component" value="Unassembled WGS sequence"/>
</dbReference>
<evidence type="ECO:0000313" key="1">
    <source>
        <dbReference type="EMBL" id="GAF26689.1"/>
    </source>
</evidence>